<sequence>MGPQLMPENAAMSNGVHHEVPEFLGPKRMINRQEYIRLMEQSLHRLGFTAAAQQLERDSGIQMQPVTVTQFQDHIFHGRWDAALALLPRLTYDPNVALQARFLIIQQKYVEAVEAGHMSAALRTLRKELAPLKINEPQLRKLAGCLLRQHDDPVNPLIKDLEWGVLEECSRAQLIWALQQRLPPSIMIPDNRLEQLVEQALDAQVAKCPYHNTQHFQISLFSDYQAGIEQLPTHPNQVLETHKDEVWHVQFSNSGLLLASASKDNTAQIWRIGPTGEAVHMHTLTGHEKAVAFLTWSPDDSRLLTCGSDHEVRLWNTDTGHCAQVYKHQNNQVSSCAWQPDSRRFVVGTVDRIVYTYDVEGQMLRRRKLLRINDLALTRDGTVMVTVNQEKIIKVQRLSDNTDTKDMAVSVMETAPIMSMALSPDNAYILVNLASHTIHLWPLEPMLRQLDALHSGQISPDEASNGIKEPVMEYKMDPNRQPRFIIRSCFGGSNAAFVASGSEDCRVHIWHRDSGDLLAQLEGHSGTVNSVSWNPTNPFMLASASDDKTVRIWVAPLALNTGLPATAGPSPAYSYGSSRAGPGLSHA</sequence>
<dbReference type="PANTHER" id="PTHR22838">
    <property type="entry name" value="WD REPEAT PROTEIN 26-RELATED"/>
    <property type="match status" value="1"/>
</dbReference>
<dbReference type="PROSITE" id="PS50082">
    <property type="entry name" value="WD_REPEATS_2"/>
    <property type="match status" value="3"/>
</dbReference>
<dbReference type="Proteomes" id="UP001491310">
    <property type="component" value="Unassembled WGS sequence"/>
</dbReference>
<dbReference type="PROSITE" id="PS00678">
    <property type="entry name" value="WD_REPEATS_1"/>
    <property type="match status" value="1"/>
</dbReference>
<feature type="repeat" description="WD" evidence="3">
    <location>
        <begin position="239"/>
        <end position="272"/>
    </location>
</feature>
<keyword evidence="5" id="KW-1185">Reference proteome</keyword>
<evidence type="ECO:0000256" key="2">
    <source>
        <dbReference type="ARBA" id="ARBA00022737"/>
    </source>
</evidence>
<dbReference type="Pfam" id="PF00400">
    <property type="entry name" value="WD40"/>
    <property type="match status" value="5"/>
</dbReference>
<dbReference type="InterPro" id="IPR051350">
    <property type="entry name" value="WD_repeat-ST_regulator"/>
</dbReference>
<dbReference type="SUPFAM" id="SSF50978">
    <property type="entry name" value="WD40 repeat-like"/>
    <property type="match status" value="1"/>
</dbReference>
<dbReference type="EMBL" id="JALJOT010000001">
    <property type="protein sequence ID" value="KAK9919137.1"/>
    <property type="molecule type" value="Genomic_DNA"/>
</dbReference>
<dbReference type="InterPro" id="IPR015943">
    <property type="entry name" value="WD40/YVTN_repeat-like_dom_sf"/>
</dbReference>
<proteinExistence type="predicted"/>
<comment type="caution">
    <text evidence="4">The sequence shown here is derived from an EMBL/GenBank/DDBJ whole genome shotgun (WGS) entry which is preliminary data.</text>
</comment>
<dbReference type="PANTHER" id="PTHR22838:SF0">
    <property type="entry name" value="WD REPEAT-CONTAINING PROTEIN 26"/>
    <property type="match status" value="1"/>
</dbReference>
<keyword evidence="1 3" id="KW-0853">WD repeat</keyword>
<evidence type="ECO:0008006" key="6">
    <source>
        <dbReference type="Google" id="ProtNLM"/>
    </source>
</evidence>
<gene>
    <name evidence="4" type="ORF">WJX75_009644</name>
</gene>
<evidence type="ECO:0000313" key="5">
    <source>
        <dbReference type="Proteomes" id="UP001491310"/>
    </source>
</evidence>
<keyword evidence="2" id="KW-0677">Repeat</keyword>
<reference evidence="4 5" key="1">
    <citation type="journal article" date="2024" name="Nat. Commun.">
        <title>Phylogenomics reveals the evolutionary origins of lichenization in chlorophyte algae.</title>
        <authorList>
            <person name="Puginier C."/>
            <person name="Libourel C."/>
            <person name="Otte J."/>
            <person name="Skaloud P."/>
            <person name="Haon M."/>
            <person name="Grisel S."/>
            <person name="Petersen M."/>
            <person name="Berrin J.G."/>
            <person name="Delaux P.M."/>
            <person name="Dal Grande F."/>
            <person name="Keller J."/>
        </authorList>
    </citation>
    <scope>NUCLEOTIDE SEQUENCE [LARGE SCALE GENOMIC DNA]</scope>
    <source>
        <strain evidence="4 5">SAG 216-7</strain>
    </source>
</reference>
<dbReference type="InterPro" id="IPR036322">
    <property type="entry name" value="WD40_repeat_dom_sf"/>
</dbReference>
<feature type="repeat" description="WD" evidence="3">
    <location>
        <begin position="284"/>
        <end position="325"/>
    </location>
</feature>
<protein>
    <recommendedName>
        <fullName evidence="6">WD40 repeat-like protein</fullName>
    </recommendedName>
</protein>
<evidence type="ECO:0000256" key="1">
    <source>
        <dbReference type="ARBA" id="ARBA00022574"/>
    </source>
</evidence>
<dbReference type="InterPro" id="IPR019775">
    <property type="entry name" value="WD40_repeat_CS"/>
</dbReference>
<dbReference type="Gene3D" id="2.130.10.10">
    <property type="entry name" value="YVTN repeat-like/Quinoprotein amine dehydrogenase"/>
    <property type="match status" value="2"/>
</dbReference>
<dbReference type="SMART" id="SM00320">
    <property type="entry name" value="WD40"/>
    <property type="match status" value="6"/>
</dbReference>
<dbReference type="Pfam" id="PF23627">
    <property type="entry name" value="LisH_WDR26"/>
    <property type="match status" value="1"/>
</dbReference>
<feature type="repeat" description="WD" evidence="3">
    <location>
        <begin position="521"/>
        <end position="553"/>
    </location>
</feature>
<dbReference type="CDD" id="cd00200">
    <property type="entry name" value="WD40"/>
    <property type="match status" value="1"/>
</dbReference>
<organism evidence="4 5">
    <name type="scientific">Coccomyxa subellipsoidea</name>
    <dbReference type="NCBI Taxonomy" id="248742"/>
    <lineage>
        <taxon>Eukaryota</taxon>
        <taxon>Viridiplantae</taxon>
        <taxon>Chlorophyta</taxon>
        <taxon>core chlorophytes</taxon>
        <taxon>Trebouxiophyceae</taxon>
        <taxon>Trebouxiophyceae incertae sedis</taxon>
        <taxon>Coccomyxaceae</taxon>
        <taxon>Coccomyxa</taxon>
    </lineage>
</organism>
<dbReference type="PROSITE" id="PS50294">
    <property type="entry name" value="WD_REPEATS_REGION"/>
    <property type="match status" value="3"/>
</dbReference>
<name>A0ABR2Z5E3_9CHLO</name>
<evidence type="ECO:0000256" key="3">
    <source>
        <dbReference type="PROSITE-ProRule" id="PRU00221"/>
    </source>
</evidence>
<accession>A0ABR2Z5E3</accession>
<evidence type="ECO:0000313" key="4">
    <source>
        <dbReference type="EMBL" id="KAK9919137.1"/>
    </source>
</evidence>
<dbReference type="InterPro" id="IPR001680">
    <property type="entry name" value="WD40_rpt"/>
</dbReference>